<evidence type="ECO:0000313" key="7">
    <source>
        <dbReference type="RefSeq" id="XP_033345303.1"/>
    </source>
</evidence>
<dbReference type="CTD" id="39770"/>
<dbReference type="GO" id="GO:0005634">
    <property type="term" value="C:nucleus"/>
    <property type="evidence" value="ECO:0007669"/>
    <property type="project" value="TreeGrafter"/>
</dbReference>
<feature type="compositionally biased region" description="Basic and acidic residues" evidence="1">
    <location>
        <begin position="120"/>
        <end position="133"/>
    </location>
</feature>
<proteinExistence type="predicted"/>
<dbReference type="InterPro" id="IPR003959">
    <property type="entry name" value="ATPase_AAA_core"/>
</dbReference>
<dbReference type="GeneID" id="117231210"/>
<dbReference type="PANTHER" id="PTHR23389">
    <property type="entry name" value="CHROMOSOME TRANSMISSION FIDELITY FACTOR 18"/>
    <property type="match status" value="1"/>
</dbReference>
<evidence type="ECO:0000256" key="1">
    <source>
        <dbReference type="SAM" id="MobiDB-lite"/>
    </source>
</evidence>
<dbReference type="RefSeq" id="XP_033345302.1">
    <property type="nucleotide sequence ID" value="XM_033489411.1"/>
</dbReference>
<evidence type="ECO:0000313" key="6">
    <source>
        <dbReference type="RefSeq" id="XP_033345302.1"/>
    </source>
</evidence>
<evidence type="ECO:0000313" key="5">
    <source>
        <dbReference type="RefSeq" id="XP_033345301.1"/>
    </source>
</evidence>
<keyword evidence="3" id="KW-1185">Reference proteome</keyword>
<evidence type="ECO:0000259" key="2">
    <source>
        <dbReference type="Pfam" id="PF00004"/>
    </source>
</evidence>
<dbReference type="SUPFAM" id="SSF52540">
    <property type="entry name" value="P-loop containing nucleoside triphosphate hydrolases"/>
    <property type="match status" value="1"/>
</dbReference>
<dbReference type="GO" id="GO:0003677">
    <property type="term" value="F:DNA binding"/>
    <property type="evidence" value="ECO:0007669"/>
    <property type="project" value="TreeGrafter"/>
</dbReference>
<feature type="compositionally biased region" description="Basic residues" evidence="1">
    <location>
        <begin position="91"/>
        <end position="103"/>
    </location>
</feature>
<dbReference type="GO" id="GO:0016887">
    <property type="term" value="F:ATP hydrolysis activity"/>
    <property type="evidence" value="ECO:0007669"/>
    <property type="project" value="InterPro"/>
</dbReference>
<protein>
    <submittedName>
        <fullName evidence="4 5">ATPase family AAA domain-containing protein 5</fullName>
    </submittedName>
</protein>
<sequence length="1189" mass="137048">MRNITQYFEDNVQSTNDVSIHSDNDTKKEMKYRKDSKGKRNRVKIKISRTNSNERVCDIMDNSSDMIDKTPSPFAKINNEDKDSCETPKKSFPKSVRKPSKRNKSTDQSSSYLNLGTNDLDIKNREQSKEGNVKTRLSSNKKYRKELSNKTNISEDISIDNTLKSREVIDDIEVVTIDSNNEIENSREESNAFQILMNRNKVVQYVSPIKVLPQNEEVNSRKSEEYREKLKRSKEKLIALADKKGYSKRKLAEMEEGEKIEQIIQNRIKLFKGEERKDSNMSTTILNHKQSGGSLLNYFSKIPMDLVHTNMANMSTIVVKADVHMTENNARCELYKSDLSSTVQSNKKPNKLELSQMDDIRIIESENINILSNKKKQQNEQNHKHRWSLRIKLQTYENENASAGDTSDEELFSPRSKVKLDMKNYKKCGSTRNLDSENLSTKNRNVKEISKPADEYTKLKLEKREHSESSKNNNKCLNNKSENKQKFIKCDKHDSTLIKNSNVKNYSNTNLEYTTENKQNEEDCMIIKDNSLRRKTFDKLAPLFTKRKRQNPEIIAARRLFLQPDMTDNNSKNKNRKVNVCSILPFPLISHVTQLNNLSWHETNIFNIPKEICNNYVPIIDINDFKSLIDFSKKKLIALEKINKPKIEEVLTDIEKRCSNVKDMWDVISFIVKEQPNKIVSPRTKTKKNKQSGRKEVIEYKTKEDQFEYCSWTYKYRPKCSQEIVGNEEAVAKLREWLLGWKPMFTNEDVSSGDEFYSSDSCQTRISENNQVAVLLGPHGCGKTASVYALADEFGYIVLELNASSRRTGKKLLKELEEATKSHRIKKNEKISVFCDLVSDEIMPKKIPQNSLILLEDVDIIFEEDEGFISATYQLASNSKRPIVMTCRDVCSHLNKMAPQQNRIYFQEPVGNRVCVLLELISLAETGYRLPSNCITELLQSGDLRKAILQLQYLLLSGPPRILEQTISFKNSFWQNIRYYIHKPAIKITKRGKRKRVASNEVTNDDKNILNNIANKLDNIALLSSLIEIEDCALNLWQKKAQPNLSLVENTAPYSASSNICLEIAEWIGSKIICKEELNDYNGTQYQDNIMLKKQSNKGVNEALSQTTSLLLDHQIIATDYLPSVRTICRAEALRANNNNKRRNRFFHYLHNLKAPSTLFQPNILAAACKIMHDKVDNNIQSENNSGLL</sequence>
<evidence type="ECO:0000313" key="3">
    <source>
        <dbReference type="Proteomes" id="UP000504631"/>
    </source>
</evidence>
<feature type="compositionally biased region" description="Basic and acidic residues" evidence="1">
    <location>
        <begin position="20"/>
        <end position="35"/>
    </location>
</feature>
<evidence type="ECO:0000313" key="4">
    <source>
        <dbReference type="RefSeq" id="XP_033345300.1"/>
    </source>
</evidence>
<organism evidence="3 6">
    <name type="scientific">Bombus vosnesenskii</name>
    <dbReference type="NCBI Taxonomy" id="207650"/>
    <lineage>
        <taxon>Eukaryota</taxon>
        <taxon>Metazoa</taxon>
        <taxon>Ecdysozoa</taxon>
        <taxon>Arthropoda</taxon>
        <taxon>Hexapoda</taxon>
        <taxon>Insecta</taxon>
        <taxon>Pterygota</taxon>
        <taxon>Neoptera</taxon>
        <taxon>Endopterygota</taxon>
        <taxon>Hymenoptera</taxon>
        <taxon>Apocrita</taxon>
        <taxon>Aculeata</taxon>
        <taxon>Apoidea</taxon>
        <taxon>Anthophila</taxon>
        <taxon>Apidae</taxon>
        <taxon>Bombus</taxon>
        <taxon>Pyrobombus</taxon>
    </lineage>
</organism>
<feature type="region of interest" description="Disordered" evidence="1">
    <location>
        <begin position="15"/>
        <end position="42"/>
    </location>
</feature>
<dbReference type="RefSeq" id="XP_033345300.1">
    <property type="nucleotide sequence ID" value="XM_033489409.1"/>
</dbReference>
<feature type="region of interest" description="Disordered" evidence="1">
    <location>
        <begin position="448"/>
        <end position="480"/>
    </location>
</feature>
<accession>A0A6J3JWS9</accession>
<dbReference type="Pfam" id="PF00004">
    <property type="entry name" value="AAA"/>
    <property type="match status" value="1"/>
</dbReference>
<feature type="compositionally biased region" description="Polar residues" evidence="1">
    <location>
        <begin position="106"/>
        <end position="117"/>
    </location>
</feature>
<dbReference type="RefSeq" id="XP_033345301.1">
    <property type="nucleotide sequence ID" value="XM_033489410.1"/>
</dbReference>
<dbReference type="Gene3D" id="3.40.50.300">
    <property type="entry name" value="P-loop containing nucleotide triphosphate hydrolases"/>
    <property type="match status" value="1"/>
</dbReference>
<dbReference type="GO" id="GO:0005524">
    <property type="term" value="F:ATP binding"/>
    <property type="evidence" value="ECO:0007669"/>
    <property type="project" value="InterPro"/>
</dbReference>
<feature type="compositionally biased region" description="Low complexity" evidence="1">
    <location>
        <begin position="470"/>
        <end position="480"/>
    </location>
</feature>
<feature type="domain" description="ATPase AAA-type core" evidence="2">
    <location>
        <begin position="774"/>
        <end position="865"/>
    </location>
</feature>
<reference evidence="4 5" key="1">
    <citation type="submission" date="2025-04" db="UniProtKB">
        <authorList>
            <consortium name="RefSeq"/>
        </authorList>
    </citation>
    <scope>IDENTIFICATION</scope>
    <source>
        <tissue evidence="4 5">Muscle</tissue>
    </source>
</reference>
<dbReference type="Proteomes" id="UP000504631">
    <property type="component" value="Unplaced"/>
</dbReference>
<gene>
    <name evidence="4 5 6 7" type="primary">LOC117231210</name>
</gene>
<feature type="compositionally biased region" description="Basic and acidic residues" evidence="1">
    <location>
        <begin position="448"/>
        <end position="469"/>
    </location>
</feature>
<dbReference type="KEGG" id="bvk:117231210"/>
<dbReference type="InterPro" id="IPR027417">
    <property type="entry name" value="P-loop_NTPase"/>
</dbReference>
<dbReference type="AlphaFoldDB" id="A0A6J3JWS9"/>
<feature type="region of interest" description="Disordered" evidence="1">
    <location>
        <begin position="60"/>
        <end position="138"/>
    </location>
</feature>
<feature type="compositionally biased region" description="Basic and acidic residues" evidence="1">
    <location>
        <begin position="78"/>
        <end position="89"/>
    </location>
</feature>
<dbReference type="PANTHER" id="PTHR23389:SF21">
    <property type="entry name" value="ATPASE FAMILY AAA DOMAIN-CONTAINING PROTEIN 5"/>
    <property type="match status" value="1"/>
</dbReference>
<dbReference type="GO" id="GO:0061860">
    <property type="term" value="F:DNA clamp unloader activity"/>
    <property type="evidence" value="ECO:0007669"/>
    <property type="project" value="TreeGrafter"/>
</dbReference>
<dbReference type="RefSeq" id="XP_033345303.1">
    <property type="nucleotide sequence ID" value="XM_033489412.1"/>
</dbReference>
<name>A0A6J3JWS9_9HYME</name>